<dbReference type="Proteomes" id="UP000694402">
    <property type="component" value="Unassembled WGS sequence"/>
</dbReference>
<dbReference type="Ensembl" id="ENSOTST00005158787.1">
    <property type="protein sequence ID" value="ENSOTSP00005150419.1"/>
    <property type="gene ID" value="ENSOTSG00005063242.1"/>
</dbReference>
<keyword evidence="3" id="KW-0539">Nucleus</keyword>
<dbReference type="GO" id="GO:0030893">
    <property type="term" value="C:meiotic cohesin complex"/>
    <property type="evidence" value="ECO:0007669"/>
    <property type="project" value="TreeGrafter"/>
</dbReference>
<accession>A0AAZ3SBF8</accession>
<dbReference type="PANTHER" id="PTHR12585:SF27">
    <property type="entry name" value="MEIOTIC RECOMBINATION PROTEIN REC8 HOMOLOG"/>
    <property type="match status" value="1"/>
</dbReference>
<evidence type="ECO:0000256" key="2">
    <source>
        <dbReference type="ARBA" id="ARBA00022829"/>
    </source>
</evidence>
<dbReference type="GO" id="GO:0005634">
    <property type="term" value="C:nucleus"/>
    <property type="evidence" value="ECO:0007669"/>
    <property type="project" value="UniProtKB-SubCell"/>
</dbReference>
<evidence type="ECO:0000313" key="8">
    <source>
        <dbReference type="Proteomes" id="UP000694402"/>
    </source>
</evidence>
<evidence type="ECO:0000256" key="1">
    <source>
        <dbReference type="ARBA" id="ARBA00004123"/>
    </source>
</evidence>
<reference evidence="8" key="1">
    <citation type="journal article" date="2018" name="PLoS ONE">
        <title>Chinook salmon (Oncorhynchus tshawytscha) genome and transcriptome.</title>
        <authorList>
            <person name="Christensen K.A."/>
            <person name="Leong J.S."/>
            <person name="Sakhrani D."/>
            <person name="Biagi C.A."/>
            <person name="Minkley D.R."/>
            <person name="Withler R.E."/>
            <person name="Rondeau E.B."/>
            <person name="Koop B.F."/>
            <person name="Devlin R.H."/>
        </authorList>
    </citation>
    <scope>NUCLEOTIDE SEQUENCE [LARGE SCALE GENOMIC DNA]</scope>
</reference>
<dbReference type="InterPro" id="IPR006910">
    <property type="entry name" value="Rad21_Rec8_N"/>
</dbReference>
<dbReference type="CDD" id="cd21794">
    <property type="entry name" value="Rad21_Rec8_M_Rec8"/>
    <property type="match status" value="1"/>
</dbReference>
<dbReference type="InterPro" id="IPR006909">
    <property type="entry name" value="Rad21/Rec8_C_eu"/>
</dbReference>
<dbReference type="GO" id="GO:0051177">
    <property type="term" value="P:meiotic sister chromatid cohesion"/>
    <property type="evidence" value="ECO:0007669"/>
    <property type="project" value="TreeGrafter"/>
</dbReference>
<dbReference type="Pfam" id="PF04825">
    <property type="entry name" value="Rad21_Rec8_N"/>
    <property type="match status" value="1"/>
</dbReference>
<evidence type="ECO:0008006" key="9">
    <source>
        <dbReference type="Google" id="ProtNLM"/>
    </source>
</evidence>
<keyword evidence="2" id="KW-0159">Chromosome partition</keyword>
<protein>
    <recommendedName>
        <fullName evidence="9">Meiotic recombination protein REC8 homolog</fullName>
    </recommendedName>
</protein>
<dbReference type="GO" id="GO:0006302">
    <property type="term" value="P:double-strand break repair"/>
    <property type="evidence" value="ECO:0007669"/>
    <property type="project" value="TreeGrafter"/>
</dbReference>
<feature type="domain" description="Rad21/Rec8-like protein C-terminal eukaryotic" evidence="5">
    <location>
        <begin position="578"/>
        <end position="628"/>
    </location>
</feature>
<evidence type="ECO:0000313" key="7">
    <source>
        <dbReference type="Ensembl" id="ENSOTSP00005150419.1"/>
    </source>
</evidence>
<evidence type="ECO:0000259" key="5">
    <source>
        <dbReference type="Pfam" id="PF04824"/>
    </source>
</evidence>
<dbReference type="RefSeq" id="XP_042161083.1">
    <property type="nucleotide sequence ID" value="XM_042305149.1"/>
</dbReference>
<feature type="compositionally biased region" description="Basic and acidic residues" evidence="4">
    <location>
        <begin position="336"/>
        <end position="350"/>
    </location>
</feature>
<dbReference type="AlphaFoldDB" id="A0AAZ3SBF8"/>
<keyword evidence="8" id="KW-1185">Reference proteome</keyword>
<feature type="region of interest" description="Disordered" evidence="4">
    <location>
        <begin position="447"/>
        <end position="547"/>
    </location>
</feature>
<reference evidence="7" key="2">
    <citation type="submission" date="2025-08" db="UniProtKB">
        <authorList>
            <consortium name="Ensembl"/>
        </authorList>
    </citation>
    <scope>IDENTIFICATION</scope>
</reference>
<proteinExistence type="predicted"/>
<dbReference type="GO" id="GO:0003682">
    <property type="term" value="F:chromatin binding"/>
    <property type="evidence" value="ECO:0007669"/>
    <property type="project" value="TreeGrafter"/>
</dbReference>
<dbReference type="Pfam" id="PF04824">
    <property type="entry name" value="Rad21_Rec8"/>
    <property type="match status" value="1"/>
</dbReference>
<gene>
    <name evidence="7" type="primary">LOC112247843</name>
</gene>
<feature type="domain" description="Rad21/Rec8-like protein N-terminal" evidence="6">
    <location>
        <begin position="1"/>
        <end position="114"/>
    </location>
</feature>
<reference evidence="7" key="3">
    <citation type="submission" date="2025-09" db="UniProtKB">
        <authorList>
            <consortium name="Ensembl"/>
        </authorList>
    </citation>
    <scope>IDENTIFICATION</scope>
</reference>
<feature type="compositionally biased region" description="Basic and acidic residues" evidence="4">
    <location>
        <begin position="448"/>
        <end position="490"/>
    </location>
</feature>
<organism evidence="7 8">
    <name type="scientific">Oncorhynchus tshawytscha</name>
    <name type="common">Chinook salmon</name>
    <name type="synonym">Salmo tshawytscha</name>
    <dbReference type="NCBI Taxonomy" id="74940"/>
    <lineage>
        <taxon>Eukaryota</taxon>
        <taxon>Metazoa</taxon>
        <taxon>Chordata</taxon>
        <taxon>Craniata</taxon>
        <taxon>Vertebrata</taxon>
        <taxon>Euteleostomi</taxon>
        <taxon>Actinopterygii</taxon>
        <taxon>Neopterygii</taxon>
        <taxon>Teleostei</taxon>
        <taxon>Protacanthopterygii</taxon>
        <taxon>Salmoniformes</taxon>
        <taxon>Salmonidae</taxon>
        <taxon>Salmoninae</taxon>
        <taxon>Oncorhynchus</taxon>
    </lineage>
</organism>
<feature type="compositionally biased region" description="Polar residues" evidence="4">
    <location>
        <begin position="493"/>
        <end position="504"/>
    </location>
</feature>
<comment type="subcellular location">
    <subcellularLocation>
        <location evidence="1">Nucleus</location>
    </subcellularLocation>
</comment>
<feature type="region of interest" description="Disordered" evidence="4">
    <location>
        <begin position="234"/>
        <end position="276"/>
    </location>
</feature>
<dbReference type="KEGG" id="otw:112247843"/>
<evidence type="ECO:0000256" key="3">
    <source>
        <dbReference type="ARBA" id="ARBA00023242"/>
    </source>
</evidence>
<evidence type="ECO:0000256" key="4">
    <source>
        <dbReference type="SAM" id="MobiDB-lite"/>
    </source>
</evidence>
<dbReference type="GeneTree" id="ENSGT00390000011379"/>
<dbReference type="PANTHER" id="PTHR12585">
    <property type="entry name" value="SCC1 / RAD21 FAMILY MEMBER"/>
    <property type="match status" value="1"/>
</dbReference>
<dbReference type="GeneID" id="112247843"/>
<feature type="region of interest" description="Disordered" evidence="4">
    <location>
        <begin position="320"/>
        <end position="365"/>
    </location>
</feature>
<sequence>MFFSPSVLNRHTGCFSTIWLAATKGIKIPQKDFLKVNVQRTCNDIMDYVLVRVPPPLPGLPRPRFSLYLSSQLQYGVIIVYHRQCGMLLEEIQHILDRLAKTRTAQKIDVDESDRHTLSLPDVLSLLEESEWAANPFFGEIHSGYTMPSPNTLIQLGGEFRREATPERPLLLSPGTPPQDGITASPDSITLIETEPVTIPSAEFEGAELTEVTHQNMGMIDLLMDQLDHFPEGEMEAERERGPEREEREREGESVGEGDLEREGESEQEVERAEAIERRRDVIGSLIGLPYTTLSSEDPTVLPGEETELPMEMPAALAEERTPVSVPLPPSTPSEPEERGMARERGRWRDSPTLQDVTPPVKQPRRRQLLFIDQETQISQEALQQQIDNTLIQTRPLVVINGPSKRTVSPVDLLGNPCTTLPPELLLPWKRVAIVAALTGSALLVGRTETDSESERERDKERVMKTKEEKSESREQEGELSSKEVPRELAESGLSQHDVSTRSPLSMEVSDRDMSRENSPLDTPESRGSPVPRSVSKLKDIPEEGEGPLEREAEDIPMADLSAELLDAVTEPLEDHEGVLFHSLLPPLAQRSSVTHSFWTLLEMVTARRLCVQQDEPYGDIIISPGPNYEEGNESV</sequence>
<dbReference type="GO" id="GO:0007059">
    <property type="term" value="P:chromosome segregation"/>
    <property type="evidence" value="ECO:0007669"/>
    <property type="project" value="UniProtKB-KW"/>
</dbReference>
<dbReference type="InterPro" id="IPR039781">
    <property type="entry name" value="Rad21/Rec8-like"/>
</dbReference>
<name>A0AAZ3SBF8_ONCTS</name>
<evidence type="ECO:0000259" key="6">
    <source>
        <dbReference type="Pfam" id="PF04825"/>
    </source>
</evidence>